<evidence type="ECO:0000256" key="3">
    <source>
        <dbReference type="ARBA" id="ARBA00022517"/>
    </source>
</evidence>
<comment type="function">
    <text evidence="5">Involved in ribosomal large subunit assembly.</text>
</comment>
<dbReference type="Pfam" id="PF04939">
    <property type="entry name" value="RRS1"/>
    <property type="match status" value="1"/>
</dbReference>
<dbReference type="GO" id="GO:0042254">
    <property type="term" value="P:ribosome biogenesis"/>
    <property type="evidence" value="ECO:0007669"/>
    <property type="project" value="UniProtKB-KW"/>
</dbReference>
<keyword evidence="3 5" id="KW-0690">Ribosome biogenesis</keyword>
<comment type="similarity">
    <text evidence="2 5">Belongs to the RRS1 family.</text>
</comment>
<evidence type="ECO:0000256" key="1">
    <source>
        <dbReference type="ARBA" id="ARBA00004123"/>
    </source>
</evidence>
<name>A0A8J4YDP6_CHIOP</name>
<evidence type="ECO:0000256" key="5">
    <source>
        <dbReference type="RuleBase" id="RU364132"/>
    </source>
</evidence>
<dbReference type="OrthoDB" id="28455at2759"/>
<dbReference type="AlphaFoldDB" id="A0A8J4YDP6"/>
<keyword evidence="7" id="KW-1185">Reference proteome</keyword>
<organism evidence="6 7">
    <name type="scientific">Chionoecetes opilio</name>
    <name type="common">Atlantic snow crab</name>
    <name type="synonym">Cancer opilio</name>
    <dbReference type="NCBI Taxonomy" id="41210"/>
    <lineage>
        <taxon>Eukaryota</taxon>
        <taxon>Metazoa</taxon>
        <taxon>Ecdysozoa</taxon>
        <taxon>Arthropoda</taxon>
        <taxon>Crustacea</taxon>
        <taxon>Multicrustacea</taxon>
        <taxon>Malacostraca</taxon>
        <taxon>Eumalacostraca</taxon>
        <taxon>Eucarida</taxon>
        <taxon>Decapoda</taxon>
        <taxon>Pleocyemata</taxon>
        <taxon>Brachyura</taxon>
        <taxon>Eubrachyura</taxon>
        <taxon>Majoidea</taxon>
        <taxon>Majidae</taxon>
        <taxon>Chionoecetes</taxon>
    </lineage>
</organism>
<dbReference type="InterPro" id="IPR007023">
    <property type="entry name" value="Ribosom_reg"/>
</dbReference>
<accession>A0A8J4YDP6</accession>
<gene>
    <name evidence="6" type="primary">Rrs1</name>
    <name evidence="6" type="ORF">GWK47_050517</name>
</gene>
<evidence type="ECO:0000256" key="4">
    <source>
        <dbReference type="ARBA" id="ARBA00023242"/>
    </source>
</evidence>
<comment type="subcellular location">
    <subcellularLocation>
        <location evidence="1 5">Nucleus</location>
    </subcellularLocation>
</comment>
<protein>
    <recommendedName>
        <fullName evidence="5">Ribosome biogenesis regulatory protein</fullName>
    </recommendedName>
</protein>
<evidence type="ECO:0000313" key="7">
    <source>
        <dbReference type="Proteomes" id="UP000770661"/>
    </source>
</evidence>
<dbReference type="EMBL" id="JACEEZ010014540">
    <property type="protein sequence ID" value="KAG0719420.1"/>
    <property type="molecule type" value="Genomic_DNA"/>
</dbReference>
<dbReference type="GO" id="GO:0005634">
    <property type="term" value="C:nucleus"/>
    <property type="evidence" value="ECO:0007669"/>
    <property type="project" value="UniProtKB-SubCell"/>
</dbReference>
<reference evidence="6" key="1">
    <citation type="submission" date="2020-07" db="EMBL/GenBank/DDBJ databases">
        <title>The High-quality genome of the commercially important snow crab, Chionoecetes opilio.</title>
        <authorList>
            <person name="Jeong J.-H."/>
            <person name="Ryu S."/>
        </authorList>
    </citation>
    <scope>NUCLEOTIDE SEQUENCE</scope>
    <source>
        <strain evidence="6">MADBK_172401_WGS</strain>
        <tissue evidence="6">Digestive gland</tissue>
    </source>
</reference>
<dbReference type="Proteomes" id="UP000770661">
    <property type="component" value="Unassembled WGS sequence"/>
</dbReference>
<evidence type="ECO:0000313" key="6">
    <source>
        <dbReference type="EMBL" id="KAG0719420.1"/>
    </source>
</evidence>
<evidence type="ECO:0000256" key="2">
    <source>
        <dbReference type="ARBA" id="ARBA00010077"/>
    </source>
</evidence>
<comment type="caution">
    <text evidence="6">The sequence shown here is derived from an EMBL/GenBank/DDBJ whole genome shotgun (WGS) entry which is preliminary data.</text>
</comment>
<proteinExistence type="inferred from homology"/>
<keyword evidence="4 5" id="KW-0539">Nucleus</keyword>
<sequence>MADTDSNQRVQEILSQASEELLSIKVANDDQLECDLGNLAVCDPNALNETLLREPEKIDSYLSGLARDSVQALLNRVWQLPSERIDNAIYVTLPKQTTSSLRQKILLQVPQNLHSCVDCLTRRSKVLVYYSFWSKKQVSLNLTLIFTDLAFLCQRNANSSTGLTVVLSLVIGMTPAFTTP</sequence>